<dbReference type="SUPFAM" id="SSF56574">
    <property type="entry name" value="Serpins"/>
    <property type="match status" value="1"/>
</dbReference>
<dbReference type="GO" id="GO:0004867">
    <property type="term" value="F:serine-type endopeptidase inhibitor activity"/>
    <property type="evidence" value="ECO:0007669"/>
    <property type="project" value="InterPro"/>
</dbReference>
<dbReference type="Proteomes" id="UP000007754">
    <property type="component" value="Chromosome 5"/>
</dbReference>
<accession>A0A674GKV5</accession>
<feature type="region of interest" description="Disordered" evidence="2">
    <location>
        <begin position="135"/>
        <end position="211"/>
    </location>
</feature>
<organism evidence="4 5">
    <name type="scientific">Taeniopygia guttata</name>
    <name type="common">Zebra finch</name>
    <name type="synonym">Poephila guttata</name>
    <dbReference type="NCBI Taxonomy" id="59729"/>
    <lineage>
        <taxon>Eukaryota</taxon>
        <taxon>Metazoa</taxon>
        <taxon>Chordata</taxon>
        <taxon>Craniata</taxon>
        <taxon>Vertebrata</taxon>
        <taxon>Euteleostomi</taxon>
        <taxon>Archelosauria</taxon>
        <taxon>Archosauria</taxon>
        <taxon>Dinosauria</taxon>
        <taxon>Saurischia</taxon>
        <taxon>Theropoda</taxon>
        <taxon>Coelurosauria</taxon>
        <taxon>Aves</taxon>
        <taxon>Neognathae</taxon>
        <taxon>Neoaves</taxon>
        <taxon>Telluraves</taxon>
        <taxon>Australaves</taxon>
        <taxon>Passeriformes</taxon>
        <taxon>Passeroidea</taxon>
        <taxon>Estrildidae</taxon>
        <taxon>Estrildinae</taxon>
        <taxon>Taeniopygia</taxon>
    </lineage>
</organism>
<dbReference type="AlphaFoldDB" id="A0A674GKV5"/>
<gene>
    <name evidence="4" type="primary">SERPING1</name>
</gene>
<dbReference type="PANTHER" id="PTHR11461:SF159">
    <property type="entry name" value="PLASMA PROTEASE C1 INHIBITOR"/>
    <property type="match status" value="1"/>
</dbReference>
<dbReference type="InterPro" id="IPR036186">
    <property type="entry name" value="Serpin_sf"/>
</dbReference>
<feature type="domain" description="Serpin" evidence="3">
    <location>
        <begin position="227"/>
        <end position="564"/>
    </location>
</feature>
<feature type="compositionally biased region" description="Basic and acidic residues" evidence="2">
    <location>
        <begin position="48"/>
        <end position="58"/>
    </location>
</feature>
<dbReference type="Gene3D" id="3.30.497.10">
    <property type="entry name" value="Antithrombin, subunit I, domain 2"/>
    <property type="match status" value="1"/>
</dbReference>
<name>A0A674GKV5_TAEGU</name>
<dbReference type="InterPro" id="IPR000215">
    <property type="entry name" value="Serpin_fam"/>
</dbReference>
<dbReference type="InterPro" id="IPR023796">
    <property type="entry name" value="Serpin_dom"/>
</dbReference>
<sequence>MGSVGSRPWAGGTRFCGRAPDTSGGGQRGRRQPATPVTAGVPGAVGDRQPEPRADRQGLTRPDLPAPAGHAGTDPLGTQHAPQDTLAASGVASSHSHGHCHPGAHSGGLSQLDDTAQRVTNTACAPCAPRSYPSSLAGRGGHRAACAHPQRSPEGLPGWGTTDVPSPTVPEGAPEELDTSANGTTAVPTPGTSVPPCPGDEEPTDTCGEPTGEQRAAVAEALVTFALRFYQRMAEAAQPDANLLFSPINVAVGLSHLLLGARGETQERLAALLAYPQGLRCVHGALQQLASVPGLFSAAQIFHHPELQLRPRFLNDSLRFYGARPYALSGNESLDLQRINAWVREASKGLLPSLLSALPPEPSLLLLSAVHLRAAWRTPLDRKKTVMLPFLRPGHRPRKVPTMTSAKYPVASFTDPRLQVQVGRLELNGGLSLVVLMPRGPLEPLETLERALDPATFLALLRRAARTPPRATALSLPRLRLDLALDVVTLVHDMGKDASDGTSGAGWAVGPHRSLCGDVTPCRMSLALPWGSFSRGSQRPQCPRYPLTFVSPEPPHTPVSLVSPISPAPLMSPYIPVSPNYPQRPEYPPFPRCCPYPCASPGATQCPRCVPVSPHPHRPSGPRVSMSLSLWFSLDALAVPSVPGVPRCPRVPRGWR</sequence>
<dbReference type="Ensembl" id="ENSTGUT00000031054.1">
    <property type="protein sequence ID" value="ENSTGUP00000023076.1"/>
    <property type="gene ID" value="ENSTGUG00000006999.2"/>
</dbReference>
<protein>
    <recommendedName>
        <fullName evidence="3">Serpin domain-containing protein</fullName>
    </recommendedName>
</protein>
<dbReference type="PANTHER" id="PTHR11461">
    <property type="entry name" value="SERINE PROTEASE INHIBITOR, SERPIN"/>
    <property type="match status" value="1"/>
</dbReference>
<evidence type="ECO:0000259" key="3">
    <source>
        <dbReference type="SMART" id="SM00093"/>
    </source>
</evidence>
<reference evidence="4" key="3">
    <citation type="submission" date="2025-09" db="UniProtKB">
        <authorList>
            <consortium name="Ensembl"/>
        </authorList>
    </citation>
    <scope>IDENTIFICATION</scope>
</reference>
<dbReference type="InterPro" id="IPR042185">
    <property type="entry name" value="Serpin_sf_2"/>
</dbReference>
<dbReference type="SMART" id="SM00093">
    <property type="entry name" value="SERPIN"/>
    <property type="match status" value="1"/>
</dbReference>
<proteinExistence type="inferred from homology"/>
<feature type="compositionally biased region" description="Polar residues" evidence="2">
    <location>
        <begin position="179"/>
        <end position="192"/>
    </location>
</feature>
<dbReference type="InParanoid" id="A0A674GKV5"/>
<dbReference type="GeneTree" id="ENSGT00940000159681"/>
<dbReference type="InterPro" id="IPR042178">
    <property type="entry name" value="Serpin_sf_1"/>
</dbReference>
<evidence type="ECO:0000313" key="5">
    <source>
        <dbReference type="Proteomes" id="UP000007754"/>
    </source>
</evidence>
<keyword evidence="5" id="KW-1185">Reference proteome</keyword>
<dbReference type="Pfam" id="PF00079">
    <property type="entry name" value="Serpin"/>
    <property type="match status" value="1"/>
</dbReference>
<dbReference type="Gene3D" id="2.30.39.10">
    <property type="entry name" value="Alpha-1-antitrypsin, domain 1"/>
    <property type="match status" value="1"/>
</dbReference>
<reference evidence="4" key="2">
    <citation type="submission" date="2025-08" db="UniProtKB">
        <authorList>
            <consortium name="Ensembl"/>
        </authorList>
    </citation>
    <scope>IDENTIFICATION</scope>
</reference>
<evidence type="ECO:0000256" key="2">
    <source>
        <dbReference type="SAM" id="MobiDB-lite"/>
    </source>
</evidence>
<evidence type="ECO:0000256" key="1">
    <source>
        <dbReference type="RuleBase" id="RU000411"/>
    </source>
</evidence>
<comment type="similarity">
    <text evidence="1">Belongs to the serpin family.</text>
</comment>
<dbReference type="GO" id="GO:0005615">
    <property type="term" value="C:extracellular space"/>
    <property type="evidence" value="ECO:0007669"/>
    <property type="project" value="InterPro"/>
</dbReference>
<evidence type="ECO:0000313" key="4">
    <source>
        <dbReference type="Ensembl" id="ENSTGUP00000023076.1"/>
    </source>
</evidence>
<reference evidence="4 5" key="1">
    <citation type="journal article" date="2010" name="Nature">
        <title>The genome of a songbird.</title>
        <authorList>
            <person name="Warren W.C."/>
            <person name="Clayton D.F."/>
            <person name="Ellegren H."/>
            <person name="Arnold A.P."/>
            <person name="Hillier L.W."/>
            <person name="Kunstner A."/>
            <person name="Searle S."/>
            <person name="White S."/>
            <person name="Vilella A.J."/>
            <person name="Fairley S."/>
            <person name="Heger A."/>
            <person name="Kong L."/>
            <person name="Ponting C.P."/>
            <person name="Jarvis E.D."/>
            <person name="Mello C.V."/>
            <person name="Minx P."/>
            <person name="Lovell P."/>
            <person name="Velho T.A."/>
            <person name="Ferris M."/>
            <person name="Balakrishnan C.N."/>
            <person name="Sinha S."/>
            <person name="Blatti C."/>
            <person name="London S.E."/>
            <person name="Li Y."/>
            <person name="Lin Y.C."/>
            <person name="George J."/>
            <person name="Sweedler J."/>
            <person name="Southey B."/>
            <person name="Gunaratne P."/>
            <person name="Watson M."/>
            <person name="Nam K."/>
            <person name="Backstrom N."/>
            <person name="Smeds L."/>
            <person name="Nabholz B."/>
            <person name="Itoh Y."/>
            <person name="Whitney O."/>
            <person name="Pfenning A.R."/>
            <person name="Howard J."/>
            <person name="Volker M."/>
            <person name="Skinner B.M."/>
            <person name="Griffin D.K."/>
            <person name="Ye L."/>
            <person name="McLaren W.M."/>
            <person name="Flicek P."/>
            <person name="Quesada V."/>
            <person name="Velasco G."/>
            <person name="Lopez-Otin C."/>
            <person name="Puente X.S."/>
            <person name="Olender T."/>
            <person name="Lancet D."/>
            <person name="Smit A.F."/>
            <person name="Hubley R."/>
            <person name="Konkel M.K."/>
            <person name="Walker J.A."/>
            <person name="Batzer M.A."/>
            <person name="Gu W."/>
            <person name="Pollock D.D."/>
            <person name="Chen L."/>
            <person name="Cheng Z."/>
            <person name="Eichler E.E."/>
            <person name="Stapley J."/>
            <person name="Slate J."/>
            <person name="Ekblom R."/>
            <person name="Birkhead T."/>
            <person name="Burke T."/>
            <person name="Burt D."/>
            <person name="Scharff C."/>
            <person name="Adam I."/>
            <person name="Richard H."/>
            <person name="Sultan M."/>
            <person name="Soldatov A."/>
            <person name="Lehrach H."/>
            <person name="Edwards S.V."/>
            <person name="Yang S.P."/>
            <person name="Li X."/>
            <person name="Graves T."/>
            <person name="Fulton L."/>
            <person name="Nelson J."/>
            <person name="Chinwalla A."/>
            <person name="Hou S."/>
            <person name="Mardis E.R."/>
            <person name="Wilson R.K."/>
        </authorList>
    </citation>
    <scope>NUCLEOTIDE SEQUENCE [LARGE SCALE GENOMIC DNA]</scope>
</reference>
<feature type="region of interest" description="Disordered" evidence="2">
    <location>
        <begin position="1"/>
        <end position="111"/>
    </location>
</feature>